<reference evidence="8" key="1">
    <citation type="submission" date="2020-10" db="EMBL/GenBank/DDBJ databases">
        <authorList>
            <person name="Gilroy R."/>
        </authorList>
    </citation>
    <scope>NUCLEOTIDE SEQUENCE</scope>
    <source>
        <strain evidence="8">ChiHjej9B8-7071</strain>
    </source>
</reference>
<evidence type="ECO:0000256" key="1">
    <source>
        <dbReference type="ARBA" id="ARBA00003987"/>
    </source>
</evidence>
<dbReference type="Pfam" id="PF00009">
    <property type="entry name" value="GTP_EFTU"/>
    <property type="match status" value="1"/>
</dbReference>
<dbReference type="GO" id="GO:0006412">
    <property type="term" value="P:translation"/>
    <property type="evidence" value="ECO:0007669"/>
    <property type="project" value="UniProtKB-KW"/>
</dbReference>
<evidence type="ECO:0000313" key="8">
    <source>
        <dbReference type="EMBL" id="HIR10157.1"/>
    </source>
</evidence>
<evidence type="ECO:0000259" key="7">
    <source>
        <dbReference type="PROSITE" id="PS51722"/>
    </source>
</evidence>
<dbReference type="InterPro" id="IPR009000">
    <property type="entry name" value="Transl_B-barrel_sf"/>
</dbReference>
<dbReference type="GO" id="GO:0046677">
    <property type="term" value="P:response to antibiotic"/>
    <property type="evidence" value="ECO:0007669"/>
    <property type="project" value="UniProtKB-KW"/>
</dbReference>
<feature type="domain" description="Tr-type G" evidence="7">
    <location>
        <begin position="1"/>
        <end position="225"/>
    </location>
</feature>
<dbReference type="Gene3D" id="3.30.230.10">
    <property type="match status" value="1"/>
</dbReference>
<comment type="caution">
    <text evidence="8">The sequence shown here is derived from an EMBL/GenBank/DDBJ whole genome shotgun (WGS) entry which is preliminary data.</text>
</comment>
<dbReference type="SUPFAM" id="SSF52540">
    <property type="entry name" value="P-loop containing nucleoside triphosphate hydrolases"/>
    <property type="match status" value="1"/>
</dbReference>
<dbReference type="PRINTS" id="PR00315">
    <property type="entry name" value="ELONGATNFCT"/>
</dbReference>
<evidence type="ECO:0000313" key="9">
    <source>
        <dbReference type="Proteomes" id="UP000824258"/>
    </source>
</evidence>
<dbReference type="NCBIfam" id="TIGR00231">
    <property type="entry name" value="small_GTP"/>
    <property type="match status" value="1"/>
</dbReference>
<dbReference type="InterPro" id="IPR027417">
    <property type="entry name" value="P-loop_NTPase"/>
</dbReference>
<evidence type="ECO:0000256" key="4">
    <source>
        <dbReference type="ARBA" id="ARBA00023134"/>
    </source>
</evidence>
<keyword evidence="3" id="KW-0648">Protein biosynthesis</keyword>
<dbReference type="SUPFAM" id="SSF54211">
    <property type="entry name" value="Ribosomal protein S5 domain 2-like"/>
    <property type="match status" value="1"/>
</dbReference>
<evidence type="ECO:0000256" key="6">
    <source>
        <dbReference type="SAM" id="MobiDB-lite"/>
    </source>
</evidence>
<dbReference type="Gene3D" id="3.40.50.300">
    <property type="entry name" value="P-loop containing nucleotide triphosphate hydrolases"/>
    <property type="match status" value="1"/>
</dbReference>
<dbReference type="InterPro" id="IPR000795">
    <property type="entry name" value="T_Tr_GTP-bd_dom"/>
</dbReference>
<dbReference type="Pfam" id="PF03764">
    <property type="entry name" value="EFG_IV"/>
    <property type="match status" value="1"/>
</dbReference>
<organism evidence="8 9">
    <name type="scientific">Candidatus Avoscillospira stercoripullorum</name>
    <dbReference type="NCBI Taxonomy" id="2840709"/>
    <lineage>
        <taxon>Bacteria</taxon>
        <taxon>Bacillati</taxon>
        <taxon>Bacillota</taxon>
        <taxon>Clostridia</taxon>
        <taxon>Eubacteriales</taxon>
        <taxon>Oscillospiraceae</taxon>
        <taxon>Oscillospiraceae incertae sedis</taxon>
        <taxon>Candidatus Avoscillospira</taxon>
    </lineage>
</organism>
<protein>
    <submittedName>
        <fullName evidence="8">TetM/TetW/TetO/TetS family tetracycline resistance ribosomal protection protein</fullName>
    </submittedName>
</protein>
<dbReference type="PROSITE" id="PS51722">
    <property type="entry name" value="G_TR_2"/>
    <property type="match status" value="1"/>
</dbReference>
<dbReference type="GO" id="GO:0032790">
    <property type="term" value="P:ribosome disassembly"/>
    <property type="evidence" value="ECO:0007669"/>
    <property type="project" value="TreeGrafter"/>
</dbReference>
<dbReference type="GO" id="GO:0005525">
    <property type="term" value="F:GTP binding"/>
    <property type="evidence" value="ECO:0007669"/>
    <property type="project" value="UniProtKB-KW"/>
</dbReference>
<dbReference type="InterPro" id="IPR005225">
    <property type="entry name" value="Small_GTP-bd"/>
</dbReference>
<evidence type="ECO:0000256" key="5">
    <source>
        <dbReference type="ARBA" id="ARBA00023251"/>
    </source>
</evidence>
<dbReference type="PANTHER" id="PTHR43261">
    <property type="entry name" value="TRANSLATION ELONGATION FACTOR G-RELATED"/>
    <property type="match status" value="1"/>
</dbReference>
<gene>
    <name evidence="8" type="ORF">IAA70_07115</name>
</gene>
<dbReference type="SUPFAM" id="SSF54980">
    <property type="entry name" value="EF-G C-terminal domain-like"/>
    <property type="match status" value="2"/>
</dbReference>
<feature type="region of interest" description="Disordered" evidence="6">
    <location>
        <begin position="675"/>
        <end position="696"/>
    </location>
</feature>
<dbReference type="InterPro" id="IPR035650">
    <property type="entry name" value="Tet_C"/>
</dbReference>
<dbReference type="Pfam" id="PF22042">
    <property type="entry name" value="EF-G_D2"/>
    <property type="match status" value="1"/>
</dbReference>
<dbReference type="Gene3D" id="2.40.30.10">
    <property type="entry name" value="Translation factors"/>
    <property type="match status" value="1"/>
</dbReference>
<dbReference type="GO" id="GO:0003924">
    <property type="term" value="F:GTPase activity"/>
    <property type="evidence" value="ECO:0007669"/>
    <property type="project" value="InterPro"/>
</dbReference>
<keyword evidence="4" id="KW-0342">GTP-binding</keyword>
<dbReference type="Gene3D" id="3.30.70.240">
    <property type="match status" value="1"/>
</dbReference>
<evidence type="ECO:0000256" key="3">
    <source>
        <dbReference type="ARBA" id="ARBA00022917"/>
    </source>
</evidence>
<dbReference type="EMBL" id="DVGD01000232">
    <property type="protein sequence ID" value="HIR10157.1"/>
    <property type="molecule type" value="Genomic_DNA"/>
</dbReference>
<dbReference type="Proteomes" id="UP000824258">
    <property type="component" value="Unassembled WGS sequence"/>
</dbReference>
<dbReference type="CDD" id="cd10912">
    <property type="entry name" value="PIN_YacP-like"/>
    <property type="match status" value="1"/>
</dbReference>
<dbReference type="Pfam" id="PF00679">
    <property type="entry name" value="EFG_C"/>
    <property type="match status" value="1"/>
</dbReference>
<comment type="function">
    <text evidence="1">Abolishes the inhibitory effect of tetracyclin on protein synthesis by a non-covalent modification of the ribosomes.</text>
</comment>
<reference evidence="8" key="2">
    <citation type="journal article" date="2021" name="PeerJ">
        <title>Extensive microbial diversity within the chicken gut microbiome revealed by metagenomics and culture.</title>
        <authorList>
            <person name="Gilroy R."/>
            <person name="Ravi A."/>
            <person name="Getino M."/>
            <person name="Pursley I."/>
            <person name="Horton D.L."/>
            <person name="Alikhan N.F."/>
            <person name="Baker D."/>
            <person name="Gharbi K."/>
            <person name="Hall N."/>
            <person name="Watson M."/>
            <person name="Adriaenssens E.M."/>
            <person name="Foster-Nyarko E."/>
            <person name="Jarju S."/>
            <person name="Secka A."/>
            <person name="Antonio M."/>
            <person name="Oren A."/>
            <person name="Chaudhuri R.R."/>
            <person name="La Ragione R."/>
            <person name="Hildebrand F."/>
            <person name="Pallen M.J."/>
        </authorList>
    </citation>
    <scope>NUCLEOTIDE SEQUENCE</scope>
    <source>
        <strain evidence="8">ChiHjej9B8-7071</strain>
    </source>
</reference>
<dbReference type="InterPro" id="IPR014721">
    <property type="entry name" value="Ribsml_uS5_D2-typ_fold_subgr"/>
</dbReference>
<dbReference type="SUPFAM" id="SSF50447">
    <property type="entry name" value="Translation proteins"/>
    <property type="match status" value="1"/>
</dbReference>
<evidence type="ECO:0000256" key="2">
    <source>
        <dbReference type="ARBA" id="ARBA00022741"/>
    </source>
</evidence>
<proteinExistence type="predicted"/>
<dbReference type="SMART" id="SM00889">
    <property type="entry name" value="EFG_IV"/>
    <property type="match status" value="1"/>
</dbReference>
<dbReference type="Pfam" id="PF05991">
    <property type="entry name" value="NYN_YacP"/>
    <property type="match status" value="1"/>
</dbReference>
<dbReference type="InterPro" id="IPR010298">
    <property type="entry name" value="YacP-like"/>
</dbReference>
<accession>A0A9D1A978</accession>
<keyword evidence="2" id="KW-0547">Nucleotide-binding</keyword>
<dbReference type="CDD" id="cd03711">
    <property type="entry name" value="Tet_C"/>
    <property type="match status" value="1"/>
</dbReference>
<dbReference type="InterPro" id="IPR053905">
    <property type="entry name" value="EF-G-like_DII"/>
</dbReference>
<dbReference type="InterPro" id="IPR035647">
    <property type="entry name" value="EFG_III/V"/>
</dbReference>
<keyword evidence="5" id="KW-0046">Antibiotic resistance</keyword>
<name>A0A9D1A978_9FIRM</name>
<sequence length="841" mass="93106">MKRMVIGVLAHVDAGKTTLSEALLYTTGSIRNFGRVDHGDAFLDTFALERQRGITIFSKQAVLEAGDIQATLLDTPGHVDFSAEMERTLSVLDCAILVVSAPAGVQSHTRTLWKLLRSRNIPTFLFLNKMDLPCPERPELLRELKRMLGDGIVDLEQPDPEALALGSEALLEEYLETGAVSEASLAQAVAQCKLFPCWFGAALRLQGVEGFWDMLTRLAPCTKPREEFGAKVFKISRDEQGVRLSHLKVTGGVLRVRDVIAGEKVTQLRRYSGAKFQAVEEALPGQVVAAVGLNATRAGTGLGCEALAQPALLEPVLSYGVELPEGFDPVKALAMFRQLEEEDPQLHVDWEEHRREIRVRLMGAVQLEVLTQVLQDRFGLSVTFTQGGILYKETIANTVEGVGHYEPLRHYAEVHLLLEPAPRGSGIRLDSACREDDLDRNWQRLILTHLAEKQHLGVLTGSPITDMTITLVSGKAHLKHTEGGDFRQATYRAVRQGLMQAESVLLEPWYDFRLELPQGNVGRAMTDLQQMGASFDPPEMVGEEAVLTGAAPVSAMQDYPQTVTAYTRGLGRISCTLRGYEPCKNQQQVVEALGYDPEADLDNSPDSIFCSHGAGINVKWNEVPEHMHLPSSLEPPVEEPPLRDLAAEYCAIVATDKELMQIFERTYGPIRRDKTQAMRTPKSHTPAKPYRGSPQPQGPEYLLVDGYNIIFAWDELKKLSEKSLEDARGVLIDRLRNYQGFHQKPVIVVFDAYKVKGNPGSVEHHGGLSVVYTKEAETADQYIEKVTHELGKKHKVRVATSDALEQIIILGHGALRISARAFHQEVEEAEAAIRDFLSGST</sequence>
<dbReference type="InterPro" id="IPR020568">
    <property type="entry name" value="Ribosomal_Su5_D2-typ_SF"/>
</dbReference>
<dbReference type="Gene3D" id="3.30.70.870">
    <property type="entry name" value="Elongation Factor G (Translational Gtpase), domain 3"/>
    <property type="match status" value="1"/>
</dbReference>
<dbReference type="InterPro" id="IPR005517">
    <property type="entry name" value="Transl_elong_EFG/EF2_IV"/>
</dbReference>
<dbReference type="PANTHER" id="PTHR43261:SF1">
    <property type="entry name" value="RIBOSOME-RELEASING FACTOR 2, MITOCHONDRIAL"/>
    <property type="match status" value="1"/>
</dbReference>
<dbReference type="AlphaFoldDB" id="A0A9D1A978"/>
<dbReference type="InterPro" id="IPR000640">
    <property type="entry name" value="EFG_V-like"/>
</dbReference>